<dbReference type="Proteomes" id="UP000215335">
    <property type="component" value="Unassembled WGS sequence"/>
</dbReference>
<evidence type="ECO:0000313" key="1">
    <source>
        <dbReference type="EMBL" id="OXU21818.1"/>
    </source>
</evidence>
<accession>A0A232ETX9</accession>
<comment type="caution">
    <text evidence="1">The sequence shown here is derived from an EMBL/GenBank/DDBJ whole genome shotgun (WGS) entry which is preliminary data.</text>
</comment>
<dbReference type="EMBL" id="NNAY01002203">
    <property type="protein sequence ID" value="OXU21818.1"/>
    <property type="molecule type" value="Genomic_DNA"/>
</dbReference>
<keyword evidence="2" id="KW-1185">Reference proteome</keyword>
<sequence>MEVIGVSPKIAPSGFLRRDRLAMIEEGPDDVSKALTVAKSRTLGLGGISMKYLSIIRPYILQPLCEIFNKSINIGTFPSFWKIHSLLQYPRYPC</sequence>
<evidence type="ECO:0000313" key="2">
    <source>
        <dbReference type="Proteomes" id="UP000215335"/>
    </source>
</evidence>
<reference evidence="1 2" key="1">
    <citation type="journal article" date="2017" name="Curr. Biol.">
        <title>The Evolution of Venom by Co-option of Single-Copy Genes.</title>
        <authorList>
            <person name="Martinson E.O."/>
            <person name="Mrinalini"/>
            <person name="Kelkar Y.D."/>
            <person name="Chang C.H."/>
            <person name="Werren J.H."/>
        </authorList>
    </citation>
    <scope>NUCLEOTIDE SEQUENCE [LARGE SCALE GENOMIC DNA]</scope>
    <source>
        <strain evidence="1 2">Alberta</strain>
        <tissue evidence="1">Whole body</tissue>
    </source>
</reference>
<protein>
    <submittedName>
        <fullName evidence="1">Uncharacterized protein</fullName>
    </submittedName>
</protein>
<name>A0A232ETX9_9HYME</name>
<proteinExistence type="predicted"/>
<gene>
    <name evidence="1" type="ORF">TSAR_001584</name>
</gene>
<organism evidence="1 2">
    <name type="scientific">Trichomalopsis sarcophagae</name>
    <dbReference type="NCBI Taxonomy" id="543379"/>
    <lineage>
        <taxon>Eukaryota</taxon>
        <taxon>Metazoa</taxon>
        <taxon>Ecdysozoa</taxon>
        <taxon>Arthropoda</taxon>
        <taxon>Hexapoda</taxon>
        <taxon>Insecta</taxon>
        <taxon>Pterygota</taxon>
        <taxon>Neoptera</taxon>
        <taxon>Endopterygota</taxon>
        <taxon>Hymenoptera</taxon>
        <taxon>Apocrita</taxon>
        <taxon>Proctotrupomorpha</taxon>
        <taxon>Chalcidoidea</taxon>
        <taxon>Pteromalidae</taxon>
        <taxon>Pteromalinae</taxon>
        <taxon>Trichomalopsis</taxon>
    </lineage>
</organism>
<dbReference type="AlphaFoldDB" id="A0A232ETX9"/>